<evidence type="ECO:0000313" key="3">
    <source>
        <dbReference type="EMBL" id="MFD1674079.1"/>
    </source>
</evidence>
<feature type="domain" description="SpoVT-AbrB" evidence="2">
    <location>
        <begin position="6"/>
        <end position="52"/>
    </location>
</feature>
<sequence length="85" mass="9373">MSVPKPISVRLDDKGRLTLPRDVREALRAQPGDVFFIQPEEDGVRLVRAGNPFDALTAEAIQEDDAGETIALDDILKREGISIDE</sequence>
<dbReference type="Proteomes" id="UP001597079">
    <property type="component" value="Unassembled WGS sequence"/>
</dbReference>
<organism evidence="3 4">
    <name type="scientific">Alicyclobacillus fodiniaquatilis</name>
    <dbReference type="NCBI Taxonomy" id="1661150"/>
    <lineage>
        <taxon>Bacteria</taxon>
        <taxon>Bacillati</taxon>
        <taxon>Bacillota</taxon>
        <taxon>Bacilli</taxon>
        <taxon>Bacillales</taxon>
        <taxon>Alicyclobacillaceae</taxon>
        <taxon>Alicyclobacillus</taxon>
    </lineage>
</organism>
<comment type="caution">
    <text evidence="3">The sequence shown here is derived from an EMBL/GenBank/DDBJ whole genome shotgun (WGS) entry which is preliminary data.</text>
</comment>
<dbReference type="SUPFAM" id="SSF89447">
    <property type="entry name" value="AbrB/MazE/MraZ-like"/>
    <property type="match status" value="1"/>
</dbReference>
<keyword evidence="4" id="KW-1185">Reference proteome</keyword>
<name>A0ABW4JEE1_9BACL</name>
<reference evidence="4" key="1">
    <citation type="journal article" date="2019" name="Int. J. Syst. Evol. Microbiol.">
        <title>The Global Catalogue of Microorganisms (GCM) 10K type strain sequencing project: providing services to taxonomists for standard genome sequencing and annotation.</title>
        <authorList>
            <consortium name="The Broad Institute Genomics Platform"/>
            <consortium name="The Broad Institute Genome Sequencing Center for Infectious Disease"/>
            <person name="Wu L."/>
            <person name="Ma J."/>
        </authorList>
    </citation>
    <scope>NUCLEOTIDE SEQUENCE [LARGE SCALE GENOMIC DNA]</scope>
    <source>
        <strain evidence="4">CGMCC 1.12286</strain>
    </source>
</reference>
<gene>
    <name evidence="3" type="ORF">ACFSB2_05055</name>
</gene>
<dbReference type="GO" id="GO:0003677">
    <property type="term" value="F:DNA binding"/>
    <property type="evidence" value="ECO:0007669"/>
    <property type="project" value="UniProtKB-KW"/>
</dbReference>
<proteinExistence type="predicted"/>
<dbReference type="InterPro" id="IPR007159">
    <property type="entry name" value="SpoVT-AbrB_dom"/>
</dbReference>
<evidence type="ECO:0000259" key="2">
    <source>
        <dbReference type="PROSITE" id="PS51740"/>
    </source>
</evidence>
<dbReference type="RefSeq" id="WP_377941800.1">
    <property type="nucleotide sequence ID" value="NZ_JBHUCX010000015.1"/>
</dbReference>
<protein>
    <submittedName>
        <fullName evidence="3">AbrB/MazE/SpoVT family DNA-binding domain-containing protein</fullName>
    </submittedName>
</protein>
<evidence type="ECO:0000313" key="4">
    <source>
        <dbReference type="Proteomes" id="UP001597079"/>
    </source>
</evidence>
<evidence type="ECO:0000256" key="1">
    <source>
        <dbReference type="PROSITE-ProRule" id="PRU01076"/>
    </source>
</evidence>
<dbReference type="PROSITE" id="PS51740">
    <property type="entry name" value="SPOVT_ABRB"/>
    <property type="match status" value="1"/>
</dbReference>
<accession>A0ABW4JEE1</accession>
<dbReference type="SMART" id="SM00966">
    <property type="entry name" value="SpoVT_AbrB"/>
    <property type="match status" value="1"/>
</dbReference>
<keyword evidence="1 3" id="KW-0238">DNA-binding</keyword>
<dbReference type="Gene3D" id="2.10.260.10">
    <property type="match status" value="1"/>
</dbReference>
<dbReference type="EMBL" id="JBHUCX010000015">
    <property type="protein sequence ID" value="MFD1674079.1"/>
    <property type="molecule type" value="Genomic_DNA"/>
</dbReference>
<dbReference type="InterPro" id="IPR037914">
    <property type="entry name" value="SpoVT-AbrB_sf"/>
</dbReference>
<dbReference type="Pfam" id="PF04014">
    <property type="entry name" value="MazE_antitoxin"/>
    <property type="match status" value="1"/>
</dbReference>